<keyword evidence="2" id="KW-1185">Reference proteome</keyword>
<reference evidence="1 2" key="1">
    <citation type="submission" date="2019-05" db="EMBL/GenBank/DDBJ databases">
        <title>Another draft genome of Portunus trituberculatus and its Hox gene families provides insights of decapod evolution.</title>
        <authorList>
            <person name="Jeong J.-H."/>
            <person name="Song I."/>
            <person name="Kim S."/>
            <person name="Choi T."/>
            <person name="Kim D."/>
            <person name="Ryu S."/>
            <person name="Kim W."/>
        </authorList>
    </citation>
    <scope>NUCLEOTIDE SEQUENCE [LARGE SCALE GENOMIC DNA]</scope>
    <source>
        <tissue evidence="1">Muscle</tissue>
    </source>
</reference>
<gene>
    <name evidence="1" type="ORF">E2C01_055409</name>
</gene>
<evidence type="ECO:0000313" key="1">
    <source>
        <dbReference type="EMBL" id="MPC61339.1"/>
    </source>
</evidence>
<proteinExistence type="predicted"/>
<name>A0A5B7GUX1_PORTR</name>
<comment type="caution">
    <text evidence="1">The sequence shown here is derived from an EMBL/GenBank/DDBJ whole genome shotgun (WGS) entry which is preliminary data.</text>
</comment>
<accession>A0A5B7GUX1</accession>
<dbReference type="EMBL" id="VSRR010018429">
    <property type="protein sequence ID" value="MPC61339.1"/>
    <property type="molecule type" value="Genomic_DNA"/>
</dbReference>
<dbReference type="Proteomes" id="UP000324222">
    <property type="component" value="Unassembled WGS sequence"/>
</dbReference>
<sequence>MSRVSGQLGASVHLASGSIPPRVTCVAVRKREGQQLDVYGAISQCRWAGCAFWRGSPAIHTQIERRAEWPPMMALLTWLNLLRRLGNDAHKEN</sequence>
<dbReference type="AlphaFoldDB" id="A0A5B7GUX1"/>
<evidence type="ECO:0000313" key="2">
    <source>
        <dbReference type="Proteomes" id="UP000324222"/>
    </source>
</evidence>
<protein>
    <submittedName>
        <fullName evidence="1">Uncharacterized protein</fullName>
    </submittedName>
</protein>
<organism evidence="1 2">
    <name type="scientific">Portunus trituberculatus</name>
    <name type="common">Swimming crab</name>
    <name type="synonym">Neptunus trituberculatus</name>
    <dbReference type="NCBI Taxonomy" id="210409"/>
    <lineage>
        <taxon>Eukaryota</taxon>
        <taxon>Metazoa</taxon>
        <taxon>Ecdysozoa</taxon>
        <taxon>Arthropoda</taxon>
        <taxon>Crustacea</taxon>
        <taxon>Multicrustacea</taxon>
        <taxon>Malacostraca</taxon>
        <taxon>Eumalacostraca</taxon>
        <taxon>Eucarida</taxon>
        <taxon>Decapoda</taxon>
        <taxon>Pleocyemata</taxon>
        <taxon>Brachyura</taxon>
        <taxon>Eubrachyura</taxon>
        <taxon>Portunoidea</taxon>
        <taxon>Portunidae</taxon>
        <taxon>Portuninae</taxon>
        <taxon>Portunus</taxon>
    </lineage>
</organism>